<comment type="caution">
    <text evidence="1">The sequence shown here is derived from an EMBL/GenBank/DDBJ whole genome shotgun (WGS) entry which is preliminary data.</text>
</comment>
<gene>
    <name evidence="1" type="ORF">RRG08_034779</name>
</gene>
<organism evidence="1 2">
    <name type="scientific">Elysia crispata</name>
    <name type="common">lettuce slug</name>
    <dbReference type="NCBI Taxonomy" id="231223"/>
    <lineage>
        <taxon>Eukaryota</taxon>
        <taxon>Metazoa</taxon>
        <taxon>Spiralia</taxon>
        <taxon>Lophotrochozoa</taxon>
        <taxon>Mollusca</taxon>
        <taxon>Gastropoda</taxon>
        <taxon>Heterobranchia</taxon>
        <taxon>Euthyneura</taxon>
        <taxon>Panpulmonata</taxon>
        <taxon>Sacoglossa</taxon>
        <taxon>Placobranchoidea</taxon>
        <taxon>Plakobranchidae</taxon>
        <taxon>Elysia</taxon>
    </lineage>
</organism>
<dbReference type="EMBL" id="JAWDGP010006596">
    <property type="protein sequence ID" value="KAK3738489.1"/>
    <property type="molecule type" value="Genomic_DNA"/>
</dbReference>
<reference evidence="1" key="1">
    <citation type="journal article" date="2023" name="G3 (Bethesda)">
        <title>A reference genome for the long-term kleptoplast-retaining sea slug Elysia crispata morphotype clarki.</title>
        <authorList>
            <person name="Eastman K.E."/>
            <person name="Pendleton A.L."/>
            <person name="Shaikh M.A."/>
            <person name="Suttiyut T."/>
            <person name="Ogas R."/>
            <person name="Tomko P."/>
            <person name="Gavelis G."/>
            <person name="Widhalm J.R."/>
            <person name="Wisecaver J.H."/>
        </authorList>
    </citation>
    <scope>NUCLEOTIDE SEQUENCE</scope>
    <source>
        <strain evidence="1">ECLA1</strain>
    </source>
</reference>
<dbReference type="Proteomes" id="UP001283361">
    <property type="component" value="Unassembled WGS sequence"/>
</dbReference>
<evidence type="ECO:0000313" key="1">
    <source>
        <dbReference type="EMBL" id="KAK3738489.1"/>
    </source>
</evidence>
<protein>
    <submittedName>
        <fullName evidence="1">Uncharacterized protein</fullName>
    </submittedName>
</protein>
<name>A0AAE0YAF5_9GAST</name>
<accession>A0AAE0YAF5</accession>
<proteinExistence type="predicted"/>
<evidence type="ECO:0000313" key="2">
    <source>
        <dbReference type="Proteomes" id="UP001283361"/>
    </source>
</evidence>
<sequence>MSDVTGGHDASRSQLRSLVEVSLDHLTSPKSLREIMARRSRSPLFSNSDILRKSSEICASGRWVPRDLLSTFLLL</sequence>
<keyword evidence="2" id="KW-1185">Reference proteome</keyword>
<dbReference type="AlphaFoldDB" id="A0AAE0YAF5"/>